<dbReference type="PROSITE" id="PS50268">
    <property type="entry name" value="CADHERIN_2"/>
    <property type="match status" value="2"/>
</dbReference>
<dbReference type="Gene3D" id="2.60.120.430">
    <property type="entry name" value="Galactose-binding lectin"/>
    <property type="match status" value="1"/>
</dbReference>
<evidence type="ECO:0000256" key="4">
    <source>
        <dbReference type="ARBA" id="ARBA00022737"/>
    </source>
</evidence>
<dbReference type="Proteomes" id="UP000309788">
    <property type="component" value="Unassembled WGS sequence"/>
</dbReference>
<dbReference type="Pfam" id="PF05345">
    <property type="entry name" value="He_PIG"/>
    <property type="match status" value="3"/>
</dbReference>
<dbReference type="SUPFAM" id="SSF49785">
    <property type="entry name" value="Galactose-binding domain-like"/>
    <property type="match status" value="1"/>
</dbReference>
<dbReference type="RefSeq" id="WP_171036428.1">
    <property type="nucleotide sequence ID" value="NZ_VCEI01000011.1"/>
</dbReference>
<evidence type="ECO:0000256" key="1">
    <source>
        <dbReference type="ARBA" id="ARBA00004167"/>
    </source>
</evidence>
<keyword evidence="6 8" id="KW-1133">Transmembrane helix</keyword>
<evidence type="ECO:0000256" key="6">
    <source>
        <dbReference type="ARBA" id="ARBA00022989"/>
    </source>
</evidence>
<feature type="non-terminal residue" evidence="10">
    <location>
        <position position="1093"/>
    </location>
</feature>
<dbReference type="GO" id="GO:0005886">
    <property type="term" value="C:plasma membrane"/>
    <property type="evidence" value="ECO:0007669"/>
    <property type="project" value="UniProtKB-SubCell"/>
</dbReference>
<evidence type="ECO:0000313" key="10">
    <source>
        <dbReference type="EMBL" id="TLU95780.1"/>
    </source>
</evidence>
<organism evidence="10 11">
    <name type="scientific">Dyadobacter sediminis</name>
    <dbReference type="NCBI Taxonomy" id="1493691"/>
    <lineage>
        <taxon>Bacteria</taxon>
        <taxon>Pseudomonadati</taxon>
        <taxon>Bacteroidota</taxon>
        <taxon>Cytophagia</taxon>
        <taxon>Cytophagales</taxon>
        <taxon>Spirosomataceae</taxon>
        <taxon>Dyadobacter</taxon>
    </lineage>
</organism>
<name>A0A5R9KHS2_9BACT</name>
<evidence type="ECO:0000313" key="11">
    <source>
        <dbReference type="Proteomes" id="UP000309788"/>
    </source>
</evidence>
<comment type="caution">
    <text evidence="10">The sequence shown here is derived from an EMBL/GenBank/DDBJ whole genome shotgun (WGS) entry which is preliminary data.</text>
</comment>
<dbReference type="EMBL" id="VCEI01000011">
    <property type="protein sequence ID" value="TLU95780.1"/>
    <property type="molecule type" value="Genomic_DNA"/>
</dbReference>
<evidence type="ECO:0000256" key="2">
    <source>
        <dbReference type="ARBA" id="ARBA00022692"/>
    </source>
</evidence>
<dbReference type="InterPro" id="IPR008979">
    <property type="entry name" value="Galactose-bd-like_sf"/>
</dbReference>
<dbReference type="Pfam" id="PF00028">
    <property type="entry name" value="Cadherin"/>
    <property type="match status" value="2"/>
</dbReference>
<keyword evidence="7 8" id="KW-0472">Membrane</keyword>
<dbReference type="GO" id="GO:0005509">
    <property type="term" value="F:calcium ion binding"/>
    <property type="evidence" value="ECO:0007669"/>
    <property type="project" value="InterPro"/>
</dbReference>
<dbReference type="SMART" id="SM00736">
    <property type="entry name" value="CADG"/>
    <property type="match status" value="3"/>
</dbReference>
<comment type="subcellular location">
    <subcellularLocation>
        <location evidence="1">Membrane</location>
        <topology evidence="1">Single-pass membrane protein</topology>
    </subcellularLocation>
</comment>
<dbReference type="InterPro" id="IPR006644">
    <property type="entry name" value="Cadg"/>
</dbReference>
<dbReference type="SMART" id="SM00112">
    <property type="entry name" value="CA"/>
    <property type="match status" value="2"/>
</dbReference>
<proteinExistence type="predicted"/>
<evidence type="ECO:0000256" key="8">
    <source>
        <dbReference type="SAM" id="Phobius"/>
    </source>
</evidence>
<dbReference type="FunFam" id="2.60.40.60:FF:000033">
    <property type="entry name" value="FAT atypical cadherin 1"/>
    <property type="match status" value="2"/>
</dbReference>
<gene>
    <name evidence="10" type="ORF">FEM55_01065</name>
</gene>
<dbReference type="PRINTS" id="PR00205">
    <property type="entry name" value="CADHERIN"/>
</dbReference>
<keyword evidence="2 8" id="KW-0812">Transmembrane</keyword>
<feature type="transmembrane region" description="Helical" evidence="8">
    <location>
        <begin position="21"/>
        <end position="39"/>
    </location>
</feature>
<evidence type="ECO:0000259" key="9">
    <source>
        <dbReference type="PROSITE" id="PS50268"/>
    </source>
</evidence>
<keyword evidence="11" id="KW-1185">Reference proteome</keyword>
<feature type="domain" description="Cadherin" evidence="9">
    <location>
        <begin position="850"/>
        <end position="953"/>
    </location>
</feature>
<protein>
    <recommendedName>
        <fullName evidence="9">Cadherin domain-containing protein</fullName>
    </recommendedName>
</protein>
<reference evidence="10 11" key="1">
    <citation type="submission" date="2019-05" db="EMBL/GenBank/DDBJ databases">
        <authorList>
            <person name="Qu J.-H."/>
        </authorList>
    </citation>
    <scope>NUCLEOTIDE SEQUENCE [LARGE SCALE GENOMIC DNA]</scope>
    <source>
        <strain evidence="10 11">Z12</strain>
    </source>
</reference>
<evidence type="ECO:0000256" key="5">
    <source>
        <dbReference type="ARBA" id="ARBA00022837"/>
    </source>
</evidence>
<dbReference type="Gene3D" id="2.60.40.10">
    <property type="entry name" value="Immunoglobulins"/>
    <property type="match status" value="4"/>
</dbReference>
<dbReference type="SUPFAM" id="SSF49313">
    <property type="entry name" value="Cadherin-like"/>
    <property type="match status" value="5"/>
</dbReference>
<dbReference type="CDD" id="cd11304">
    <property type="entry name" value="Cadherin_repeat"/>
    <property type="match status" value="2"/>
</dbReference>
<sequence length="1093" mass="113312">MKEDFFFTDKLARFYARVWPLILLIGLIVSVQSYALNFVRDLDFLSRPFKHFVDSQLAAARSSEKLNSEHGLTRNQVRSRGIHARLLAVADPAPEFKVNFQEAATVTPDGWLKDYGQPFGPRTGTSQGSGLEYGWRKVADGTPVDLSVGGTSNLGNGRKRTKPADNILLATLMHMQANTIPSTTSFNGTRVEGYWEMKVPNGTYDVTVSAGDGDVGTVPESHTLNVEGVNAFSNFIPSGVAGASTRFKSTKVRATVNDGFLTINATGGTNTKINTAIITPVPVNNAPVAAAAVSNQTAKADSAFSFTVPAGTFTDADGDKLTLSATLSDGTSLPEWLTFNPTSNTLAGMPVTAGTYSIRLTATDGQASASSEFTLTVNAASTPTNATPVAAAIGNQTAKLDSAFSFAVPAGTFTDADGDVLTISASLSDGTALPQWLTFDQANNTFSGTPAAEASYSIRLAATDGKASAATEFQLNVISGTTAPVNTAPVASAAIGDQSATTGTAFSLTVPAGTFTDKEGDKLTLSAALSGGAALPQWLSFDNTSNTFSGTPETAAAYRIILTATDGNLSASTEFNLTVTAAVPPIVVACPPISTLPCDKIAVALPFTLNFDGTEGGLADQNKNGTGFTMVDAYSGARQATDNEATFSNILGYEPSRLTVANGILSILTNKGIAHLTNNNQINALGAGITASGKITLETTLINPYNGVNSEQAGIWLGLNDKTYVKLVAVGNKIELRRELNDVSADVSDRKITAAISGLNTKTVRLRMIVDLINNKLEGFYSTNGTTYVNVGGTSTAAGLNIADLALSGKTAYAGIFATHRNGTEPVTFNFDNFSVSKEEPAVNQAPVFANASYSFTHGEDIAVGTGIGQVSATDAAGQTVSYSITAGNQASRFAIDPQSGAITLAAALNYATDSVYVLTVQAMDNATPALATMAQVTVKVNKFTPANQAPAFASASYSFTHGEDIAVGTGIGQVSATDAAEQTVRYSITAGNQASRFTIDSVSGAITLAAALNYATDSVYVLTVQAIDNATPALAATAQVTVHINKLVPANHAPVAALPLSDQVAVTGTAFTYNVAAGSFTDEDSDALTYTA</sequence>
<dbReference type="AlphaFoldDB" id="A0A5R9KHS2"/>
<keyword evidence="5" id="KW-0106">Calcium</keyword>
<dbReference type="InterPro" id="IPR013783">
    <property type="entry name" value="Ig-like_fold"/>
</dbReference>
<evidence type="ECO:0000256" key="7">
    <source>
        <dbReference type="ARBA" id="ARBA00023136"/>
    </source>
</evidence>
<dbReference type="Gene3D" id="2.60.120.200">
    <property type="match status" value="1"/>
</dbReference>
<dbReference type="PANTHER" id="PTHR24026">
    <property type="entry name" value="FAT ATYPICAL CADHERIN-RELATED"/>
    <property type="match status" value="1"/>
</dbReference>
<dbReference type="Gene3D" id="2.60.40.60">
    <property type="entry name" value="Cadherins"/>
    <property type="match status" value="2"/>
</dbReference>
<keyword evidence="4" id="KW-0677">Repeat</keyword>
<dbReference type="PANTHER" id="PTHR24026:SF126">
    <property type="entry name" value="PROTOCADHERIN FAT 4"/>
    <property type="match status" value="1"/>
</dbReference>
<feature type="domain" description="Cadherin" evidence="9">
    <location>
        <begin position="954"/>
        <end position="1057"/>
    </location>
</feature>
<keyword evidence="3" id="KW-0732">Signal</keyword>
<evidence type="ECO:0000256" key="3">
    <source>
        <dbReference type="ARBA" id="ARBA00022729"/>
    </source>
</evidence>
<dbReference type="GO" id="GO:0007156">
    <property type="term" value="P:homophilic cell adhesion via plasma membrane adhesion molecules"/>
    <property type="evidence" value="ECO:0007669"/>
    <property type="project" value="InterPro"/>
</dbReference>
<dbReference type="InterPro" id="IPR015919">
    <property type="entry name" value="Cadherin-like_sf"/>
</dbReference>
<dbReference type="InterPro" id="IPR002126">
    <property type="entry name" value="Cadherin-like_dom"/>
</dbReference>
<accession>A0A5R9KHS2</accession>